<dbReference type="Proteomes" id="UP000663937">
    <property type="component" value="Chromosome"/>
</dbReference>
<protein>
    <submittedName>
        <fullName evidence="2">YbdD/YjiX family protein</fullName>
    </submittedName>
</protein>
<evidence type="ECO:0000313" key="3">
    <source>
        <dbReference type="Proteomes" id="UP000663937"/>
    </source>
</evidence>
<feature type="region of interest" description="Disordered" evidence="1">
    <location>
        <begin position="60"/>
        <end position="83"/>
    </location>
</feature>
<accession>A0A8A4ZBA2</accession>
<dbReference type="Pfam" id="PF04328">
    <property type="entry name" value="Sel_put"/>
    <property type="match status" value="1"/>
</dbReference>
<feature type="compositionally biased region" description="Basic and acidic residues" evidence="1">
    <location>
        <begin position="63"/>
        <end position="76"/>
    </location>
</feature>
<dbReference type="AlphaFoldDB" id="A0A8A4ZBA2"/>
<gene>
    <name evidence="2" type="ORF">J4E96_15240</name>
</gene>
<keyword evidence="3" id="KW-1185">Reference proteome</keyword>
<dbReference type="EMBL" id="CP071868">
    <property type="protein sequence ID" value="QTE28691.1"/>
    <property type="molecule type" value="Genomic_DNA"/>
</dbReference>
<sequence length="83" mass="9063">MASPARLGGTVRARLRPAAAASVRALARAAGGVRWYATTLMGDHDYARYVAHLARTHPGTAPETERAYWRSRHDDSTPQARCC</sequence>
<evidence type="ECO:0000313" key="2">
    <source>
        <dbReference type="EMBL" id="QTE28691.1"/>
    </source>
</evidence>
<proteinExistence type="predicted"/>
<dbReference type="KEGG" id="psic:J4E96_15240"/>
<reference evidence="2" key="1">
    <citation type="submission" date="2021-03" db="EMBL/GenBank/DDBJ databases">
        <title>Pengzhenrongella sicca gen. nov., sp. nov., a new member of suborder Micrococcineae isolated from High-Arctic tundra soil.</title>
        <authorList>
            <person name="Peng F."/>
        </authorList>
    </citation>
    <scope>NUCLEOTIDE SEQUENCE</scope>
    <source>
        <strain evidence="2">LRZ-2</strain>
    </source>
</reference>
<dbReference type="RefSeq" id="WP_227422931.1">
    <property type="nucleotide sequence ID" value="NZ_CP071868.1"/>
</dbReference>
<organism evidence="2 3">
    <name type="scientific">Pengzhenrongella sicca</name>
    <dbReference type="NCBI Taxonomy" id="2819238"/>
    <lineage>
        <taxon>Bacteria</taxon>
        <taxon>Bacillati</taxon>
        <taxon>Actinomycetota</taxon>
        <taxon>Actinomycetes</taxon>
        <taxon>Micrococcales</taxon>
        <taxon>Pengzhenrongella</taxon>
    </lineage>
</organism>
<name>A0A8A4ZBA2_9MICO</name>
<evidence type="ECO:0000256" key="1">
    <source>
        <dbReference type="SAM" id="MobiDB-lite"/>
    </source>
</evidence>
<dbReference type="InterPro" id="IPR007423">
    <property type="entry name" value="Sel_put"/>
</dbReference>